<sequence length="230" mass="25547">MSTEQNMVSLIYGVICLTNYASSMILRQIGLSPATRHWLATTLLLGMSVLLNSCVPDFLLADPDWVTIEAGDHEPFPKRKTGVLVSPSEISATVTFDSTCIYDLNSVDNQDWNKVIGLGFVGSKDQDLGEAPHQVDGARVGWRWSPQRQRIELGAYVYVGGQRTMFKVAETAINQPTKLTIKIDYDRKVYQVLGGTAIPFTHDKTFAYKTGLYFGGTYPAPHKIRVKIVD</sequence>
<reference evidence="2 3" key="1">
    <citation type="submission" date="2018-03" db="EMBL/GenBank/DDBJ databases">
        <title>Genomic Encyclopedia of Archaeal and Bacterial Type Strains, Phase II (KMG-II): from individual species to whole genera.</title>
        <authorList>
            <person name="Goeker M."/>
        </authorList>
    </citation>
    <scope>NUCLEOTIDE SEQUENCE [LARGE SCALE GENOMIC DNA]</scope>
    <source>
        <strain evidence="2 3">DSM 28354</strain>
    </source>
</reference>
<keyword evidence="1" id="KW-0472">Membrane</keyword>
<evidence type="ECO:0000313" key="3">
    <source>
        <dbReference type="Proteomes" id="UP000238375"/>
    </source>
</evidence>
<dbReference type="RefSeq" id="WP_245882344.1">
    <property type="nucleotide sequence ID" value="NZ_PVTE01000012.1"/>
</dbReference>
<protein>
    <submittedName>
        <fullName evidence="2">Uncharacterized protein</fullName>
    </submittedName>
</protein>
<evidence type="ECO:0000313" key="2">
    <source>
        <dbReference type="EMBL" id="PRY36553.1"/>
    </source>
</evidence>
<organism evidence="2 3">
    <name type="scientific">Spirosoma oryzae</name>
    <dbReference type="NCBI Taxonomy" id="1469603"/>
    <lineage>
        <taxon>Bacteria</taxon>
        <taxon>Pseudomonadati</taxon>
        <taxon>Bacteroidota</taxon>
        <taxon>Cytophagia</taxon>
        <taxon>Cytophagales</taxon>
        <taxon>Cytophagaceae</taxon>
        <taxon>Spirosoma</taxon>
    </lineage>
</organism>
<evidence type="ECO:0000256" key="1">
    <source>
        <dbReference type="SAM" id="Phobius"/>
    </source>
</evidence>
<gene>
    <name evidence="2" type="ORF">CLV58_112144</name>
</gene>
<dbReference type="EMBL" id="PVTE01000012">
    <property type="protein sequence ID" value="PRY36553.1"/>
    <property type="molecule type" value="Genomic_DNA"/>
</dbReference>
<dbReference type="Proteomes" id="UP000238375">
    <property type="component" value="Unassembled WGS sequence"/>
</dbReference>
<accession>A0A2T0ST48</accession>
<name>A0A2T0ST48_9BACT</name>
<comment type="caution">
    <text evidence="2">The sequence shown here is derived from an EMBL/GenBank/DDBJ whole genome shotgun (WGS) entry which is preliminary data.</text>
</comment>
<dbReference type="AlphaFoldDB" id="A0A2T0ST48"/>
<keyword evidence="1" id="KW-1133">Transmembrane helix</keyword>
<proteinExistence type="predicted"/>
<keyword evidence="1" id="KW-0812">Transmembrane</keyword>
<feature type="transmembrane region" description="Helical" evidence="1">
    <location>
        <begin position="6"/>
        <end position="26"/>
    </location>
</feature>
<keyword evidence="3" id="KW-1185">Reference proteome</keyword>